<keyword evidence="1" id="KW-0479">Metal-binding</keyword>
<dbReference type="GO" id="GO:0008270">
    <property type="term" value="F:zinc ion binding"/>
    <property type="evidence" value="ECO:0007669"/>
    <property type="project" value="UniProtKB-KW"/>
</dbReference>
<organism evidence="7">
    <name type="scientific">Chlorella variabilis</name>
    <name type="common">Green alga</name>
    <dbReference type="NCBI Taxonomy" id="554065"/>
    <lineage>
        <taxon>Eukaryota</taxon>
        <taxon>Viridiplantae</taxon>
        <taxon>Chlorophyta</taxon>
        <taxon>core chlorophytes</taxon>
        <taxon>Trebouxiophyceae</taxon>
        <taxon>Chlorellales</taxon>
        <taxon>Chlorellaceae</taxon>
        <taxon>Chlorella clade</taxon>
        <taxon>Chlorella</taxon>
    </lineage>
</organism>
<accession>E1Z219</accession>
<dbReference type="RefSeq" id="XP_005852021.1">
    <property type="nucleotide sequence ID" value="XM_005851959.1"/>
</dbReference>
<dbReference type="EMBL" id="GL433835">
    <property type="protein sequence ID" value="EFN59919.1"/>
    <property type="molecule type" value="Genomic_DNA"/>
</dbReference>
<name>E1Z219_CHLVA</name>
<sequence>MSRQQRARQHRVPPELAPLVAVAELGREPRDLDALCRLDCDNVNDAMAVLRRGSEEPSPEVVSILQRIAAFVAAHNGPVPEDDGSRQWAQTLAARLRATSRLVSIAGELGLLAQRQPGWPLALRYRLMAAAAFCIDGAPRVMLAAWSSQRSSATQQTDAAQQAGLVLPAILDTLNIFVQEMEKIAPSPEPHSAAHVEYEKLGRLLQSTSASDAKVGACLSFVVLVAPGMYALVERSWSPSVLEPLKQLLTSRAWQGHDPYITRILDQQPMLGIGLLRLVVTVMKLGAALLLALHDLSRDADSAVVALARQLQEAEPGPAWGLAAAIAFSPALKNTWRAAAAAVELGPEAPLAAESCSLQQSIAAVVKQLQSQLGVHGPGPEGIAAGEAAAAASASPITIAGFGGALGDTLQHVVSSRATTADKQDWLWILAGAVSDAIRSCVEQTAPSRTPGSTGSPAQPLETAWLLQQVQRVAAAFTAHLPEPMDAPDGELSGLAAFRTFCSKVLPAVAAWLPREAAAGADGSLMVVALSTMMEAVARGLAATWQRPAPDGWPRRQQGRGDGTICDRPRCDEADYDLVYAARALCTLQAAAGVLGIGGYSPEGLPEQQQDEMQQQDRHARRSLLLCLRSTCKLVQCAAASAASEAHGGTAVKMRLMEGGLSAAQQLVGTALVALATADAMEAALEQLEAQKQAPAGSSSASPRSEVLRQTPSRMKMLLESAGIRAWVLVACPALRGLPHGRASVAALLDAVPELMKCAVVFEPALGGIVEMVDTSLVKELCRRRLLSTVCDMADRSGVAAQAAAAAGNLLLRTIAQAPQLLDVSIPSEDELQDMNLAMIQARSGSREQDGEGSSIWQQLGQRMAAPLEEAVMALDAVEAQAAAAAAAATDGDAAEAAEQQQRERQQVARALGALQCAHVGCTTVSGTSEAEIRGKRCGGCGAVRYCGTACSRADWRAHKAVCKVLQAEAAAAAAAAEAQP</sequence>
<dbReference type="GeneID" id="17359034"/>
<evidence type="ECO:0000256" key="1">
    <source>
        <dbReference type="ARBA" id="ARBA00022723"/>
    </source>
</evidence>
<dbReference type="STRING" id="554065.E1Z219"/>
<dbReference type="InParanoid" id="E1Z219"/>
<dbReference type="Proteomes" id="UP000008141">
    <property type="component" value="Unassembled WGS sequence"/>
</dbReference>
<dbReference type="InterPro" id="IPR002893">
    <property type="entry name" value="Znf_MYND"/>
</dbReference>
<dbReference type="SUPFAM" id="SSF144232">
    <property type="entry name" value="HIT/MYND zinc finger-like"/>
    <property type="match status" value="1"/>
</dbReference>
<protein>
    <recommendedName>
        <fullName evidence="5">MYND-type domain-containing protein</fullName>
    </recommendedName>
</protein>
<dbReference type="Pfam" id="PF01753">
    <property type="entry name" value="zf-MYND"/>
    <property type="match status" value="1"/>
</dbReference>
<evidence type="ECO:0000313" key="7">
    <source>
        <dbReference type="Proteomes" id="UP000008141"/>
    </source>
</evidence>
<feature type="domain" description="MYND-type" evidence="5">
    <location>
        <begin position="917"/>
        <end position="963"/>
    </location>
</feature>
<keyword evidence="3" id="KW-0862">Zinc</keyword>
<dbReference type="OrthoDB" id="5855668at2759"/>
<reference evidence="6 7" key="1">
    <citation type="journal article" date="2010" name="Plant Cell">
        <title>The Chlorella variabilis NC64A genome reveals adaptation to photosymbiosis, coevolution with viruses, and cryptic sex.</title>
        <authorList>
            <person name="Blanc G."/>
            <person name="Duncan G."/>
            <person name="Agarkova I."/>
            <person name="Borodovsky M."/>
            <person name="Gurnon J."/>
            <person name="Kuo A."/>
            <person name="Lindquist E."/>
            <person name="Lucas S."/>
            <person name="Pangilinan J."/>
            <person name="Polle J."/>
            <person name="Salamov A."/>
            <person name="Terry A."/>
            <person name="Yamada T."/>
            <person name="Dunigan D.D."/>
            <person name="Grigoriev I.V."/>
            <person name="Claverie J.M."/>
            <person name="Van Etten J.L."/>
        </authorList>
    </citation>
    <scope>NUCLEOTIDE SEQUENCE [LARGE SCALE GENOMIC DNA]</scope>
    <source>
        <strain evidence="6 7">NC64A</strain>
    </source>
</reference>
<evidence type="ECO:0000313" key="6">
    <source>
        <dbReference type="EMBL" id="EFN59919.1"/>
    </source>
</evidence>
<proteinExistence type="predicted"/>
<dbReference type="PROSITE" id="PS50865">
    <property type="entry name" value="ZF_MYND_2"/>
    <property type="match status" value="1"/>
</dbReference>
<dbReference type="PROSITE" id="PS01360">
    <property type="entry name" value="ZF_MYND_1"/>
    <property type="match status" value="1"/>
</dbReference>
<dbReference type="KEGG" id="cvr:CHLNCDRAFT_132967"/>
<dbReference type="AlphaFoldDB" id="E1Z219"/>
<evidence type="ECO:0000259" key="5">
    <source>
        <dbReference type="PROSITE" id="PS50865"/>
    </source>
</evidence>
<evidence type="ECO:0000256" key="4">
    <source>
        <dbReference type="PROSITE-ProRule" id="PRU00134"/>
    </source>
</evidence>
<dbReference type="Gene3D" id="6.10.140.2220">
    <property type="match status" value="1"/>
</dbReference>
<evidence type="ECO:0000256" key="2">
    <source>
        <dbReference type="ARBA" id="ARBA00022771"/>
    </source>
</evidence>
<evidence type="ECO:0000256" key="3">
    <source>
        <dbReference type="ARBA" id="ARBA00022833"/>
    </source>
</evidence>
<gene>
    <name evidence="6" type="ORF">CHLNCDRAFT_132967</name>
</gene>
<keyword evidence="7" id="KW-1185">Reference proteome</keyword>
<keyword evidence="2 4" id="KW-0863">Zinc-finger</keyword>